<dbReference type="Proteomes" id="UP001519460">
    <property type="component" value="Unassembled WGS sequence"/>
</dbReference>
<accession>A0ABD0J738</accession>
<protein>
    <submittedName>
        <fullName evidence="2">Uncharacterized protein</fullName>
    </submittedName>
</protein>
<keyword evidence="3" id="KW-1185">Reference proteome</keyword>
<comment type="caution">
    <text evidence="2">The sequence shown here is derived from an EMBL/GenBank/DDBJ whole genome shotgun (WGS) entry which is preliminary data.</text>
</comment>
<sequence length="55" mass="6191">MGTFNRKELIREWNSIRSRVESGRRRSVSTETPDSVCQCQGPRFSPLADYSGGQG</sequence>
<organism evidence="2 3">
    <name type="scientific">Batillaria attramentaria</name>
    <dbReference type="NCBI Taxonomy" id="370345"/>
    <lineage>
        <taxon>Eukaryota</taxon>
        <taxon>Metazoa</taxon>
        <taxon>Spiralia</taxon>
        <taxon>Lophotrochozoa</taxon>
        <taxon>Mollusca</taxon>
        <taxon>Gastropoda</taxon>
        <taxon>Caenogastropoda</taxon>
        <taxon>Sorbeoconcha</taxon>
        <taxon>Cerithioidea</taxon>
        <taxon>Batillariidae</taxon>
        <taxon>Batillaria</taxon>
    </lineage>
</organism>
<evidence type="ECO:0000256" key="1">
    <source>
        <dbReference type="SAM" id="MobiDB-lite"/>
    </source>
</evidence>
<evidence type="ECO:0000313" key="2">
    <source>
        <dbReference type="EMBL" id="KAK7462629.1"/>
    </source>
</evidence>
<feature type="region of interest" description="Disordered" evidence="1">
    <location>
        <begin position="20"/>
        <end position="55"/>
    </location>
</feature>
<name>A0ABD0J738_9CAEN</name>
<proteinExistence type="predicted"/>
<evidence type="ECO:0000313" key="3">
    <source>
        <dbReference type="Proteomes" id="UP001519460"/>
    </source>
</evidence>
<gene>
    <name evidence="2" type="ORF">BaRGS_00038336</name>
</gene>
<reference evidence="2 3" key="1">
    <citation type="journal article" date="2023" name="Sci. Data">
        <title>Genome assembly of the Korean intertidal mud-creeper Batillaria attramentaria.</title>
        <authorList>
            <person name="Patra A.K."/>
            <person name="Ho P.T."/>
            <person name="Jun S."/>
            <person name="Lee S.J."/>
            <person name="Kim Y."/>
            <person name="Won Y.J."/>
        </authorList>
    </citation>
    <scope>NUCLEOTIDE SEQUENCE [LARGE SCALE GENOMIC DNA]</scope>
    <source>
        <strain evidence="2">Wonlab-2016</strain>
    </source>
</reference>
<dbReference type="EMBL" id="JACVVK020000613">
    <property type="protein sequence ID" value="KAK7462629.1"/>
    <property type="molecule type" value="Genomic_DNA"/>
</dbReference>
<feature type="non-terminal residue" evidence="2">
    <location>
        <position position="55"/>
    </location>
</feature>
<dbReference type="AlphaFoldDB" id="A0ABD0J738"/>